<feature type="signal peptide" evidence="1">
    <location>
        <begin position="1"/>
        <end position="25"/>
    </location>
</feature>
<organism evidence="3 4">
    <name type="scientific">Micavibrio aeruginosavorus</name>
    <dbReference type="NCBI Taxonomy" id="349221"/>
    <lineage>
        <taxon>Bacteria</taxon>
        <taxon>Pseudomonadati</taxon>
        <taxon>Bdellovibrionota</taxon>
        <taxon>Bdellovibrionia</taxon>
        <taxon>Bdellovibrionales</taxon>
        <taxon>Pseudobdellovibrionaceae</taxon>
        <taxon>Micavibrio</taxon>
    </lineage>
</organism>
<evidence type="ECO:0000313" key="3">
    <source>
        <dbReference type="EMBL" id="PZO82956.1"/>
    </source>
</evidence>
<proteinExistence type="predicted"/>
<accession>A0A2W4ZMZ1</accession>
<dbReference type="Gene3D" id="2.40.40.10">
    <property type="entry name" value="RlpA-like domain"/>
    <property type="match status" value="1"/>
</dbReference>
<dbReference type="PANTHER" id="PTHR34183">
    <property type="entry name" value="ENDOLYTIC PEPTIDOGLYCAN TRANSGLYCOSYLASE RLPA"/>
    <property type="match status" value="1"/>
</dbReference>
<keyword evidence="3" id="KW-0449">Lipoprotein</keyword>
<dbReference type="InterPro" id="IPR009009">
    <property type="entry name" value="RlpA-like_DPBB"/>
</dbReference>
<evidence type="ECO:0000259" key="2">
    <source>
        <dbReference type="Pfam" id="PF03330"/>
    </source>
</evidence>
<evidence type="ECO:0000256" key="1">
    <source>
        <dbReference type="SAM" id="SignalP"/>
    </source>
</evidence>
<feature type="domain" description="RlpA-like protein double-psi beta-barrel" evidence="2">
    <location>
        <begin position="32"/>
        <end position="129"/>
    </location>
</feature>
<keyword evidence="1" id="KW-0732">Signal</keyword>
<dbReference type="EMBL" id="QFNK01000231">
    <property type="protein sequence ID" value="PZO82956.1"/>
    <property type="molecule type" value="Genomic_DNA"/>
</dbReference>
<dbReference type="Pfam" id="PF03330">
    <property type="entry name" value="DPBB_1"/>
    <property type="match status" value="1"/>
</dbReference>
<reference evidence="3 4" key="1">
    <citation type="submission" date="2017-08" db="EMBL/GenBank/DDBJ databases">
        <title>Infants hospitalized years apart are colonized by the same room-sourced microbial strains.</title>
        <authorList>
            <person name="Brooks B."/>
            <person name="Olm M.R."/>
            <person name="Firek B.A."/>
            <person name="Baker R."/>
            <person name="Thomas B.C."/>
            <person name="Morowitz M.J."/>
            <person name="Banfield J.F."/>
        </authorList>
    </citation>
    <scope>NUCLEOTIDE SEQUENCE [LARGE SCALE GENOMIC DNA]</scope>
    <source>
        <strain evidence="3">S2_018_000_R2_104</strain>
    </source>
</reference>
<sequence length="137" mass="14626">MIIGGKLSRAFALACGMSVAGVAQAQECKLIQTGTASWYGEEMARGKKNGKRHYNKTASGDEFVPGGISAAHKTLRLNSEICVVAHGYNTKTMVEINDRGPFAKGRILDASRGLAERLGFKDDGEAKVSLYANCCPN</sequence>
<protein>
    <submittedName>
        <fullName evidence="3">Septal ring lytic transglycosylase RlpA family lipoprotein</fullName>
    </submittedName>
</protein>
<feature type="chain" id="PRO_5016149376" evidence="1">
    <location>
        <begin position="26"/>
        <end position="137"/>
    </location>
</feature>
<dbReference type="Proteomes" id="UP000249557">
    <property type="component" value="Unassembled WGS sequence"/>
</dbReference>
<dbReference type="CDD" id="cd22268">
    <property type="entry name" value="DPBB_RlpA-like"/>
    <property type="match status" value="1"/>
</dbReference>
<evidence type="ECO:0000313" key="4">
    <source>
        <dbReference type="Proteomes" id="UP000249557"/>
    </source>
</evidence>
<name>A0A2W4ZMZ1_9BACT</name>
<dbReference type="InterPro" id="IPR036908">
    <property type="entry name" value="RlpA-like_sf"/>
</dbReference>
<gene>
    <name evidence="3" type="ORF">DI626_09520</name>
</gene>
<dbReference type="AlphaFoldDB" id="A0A2W4ZMZ1"/>
<dbReference type="PANTHER" id="PTHR34183:SF8">
    <property type="entry name" value="ENDOLYTIC PEPTIDOGLYCAN TRANSGLYCOSYLASE RLPA-RELATED"/>
    <property type="match status" value="1"/>
</dbReference>
<comment type="caution">
    <text evidence="3">The sequence shown here is derived from an EMBL/GenBank/DDBJ whole genome shotgun (WGS) entry which is preliminary data.</text>
</comment>